<keyword evidence="3" id="KW-1185">Reference proteome</keyword>
<reference evidence="2" key="1">
    <citation type="submission" date="2023-08" db="EMBL/GenBank/DDBJ databases">
        <authorList>
            <person name="Chen Y."/>
            <person name="Shah S."/>
            <person name="Dougan E. K."/>
            <person name="Thang M."/>
            <person name="Chan C."/>
        </authorList>
    </citation>
    <scope>NUCLEOTIDE SEQUENCE</scope>
</reference>
<name>A0AA36IIG2_9DINO</name>
<evidence type="ECO:0000313" key="2">
    <source>
        <dbReference type="EMBL" id="CAJ1387339.1"/>
    </source>
</evidence>
<evidence type="ECO:0000313" key="3">
    <source>
        <dbReference type="Proteomes" id="UP001178507"/>
    </source>
</evidence>
<sequence>MLQNSEHDVRRVVCAADPAAFVPPAVVDSLASQLSRPIAVEIAHLPHCPSCGSALAHKTSTPCRVLSSGGLTEATHVALHCRRRKCDLEGKIVWANFLANSRGDHTWLKGTARPDIAMLSPHFGVTWEWHVQFGKRILHHHASFLGESYVHGLAAAGLDHGNQRVRDAWCKLQLLHKWDSIAEGPFPLSRPFADIFAGCRKEYDGWVREQFRAAAQPQPQVVVIDGNQKLTRRTCAELLTNLETLPGTDLMFLQDCSRTPKRKNAFCSAHTRPPVHDDGIRVAKKACVAGNPAALLCASPRTCAVEWPLSPMLRDVVHFQSKMAHAKRRGAAGEDLDIAQAADFVSCRTVKMRRRVNRRSGGWLVACAADGAVLDAVEFFGGESLTQRAAFVARLKERYPFIATVVHDDSCHLRRFMDHWCRSCPQLCFPAMHYVIDKFHAVTHCDAWCRANCAPSTPVNEVQGSLFCGPDGWGLECAWDLVEKECDVGGLFGDKGKKFLEEAAAKRSEDLERSLPSLHCSCSHQPSQSRKSKTTSLAREVGLVLDEYAHRRVREELLRRHGDGQDGADPVLDELLAEPSPSCVLEGFTPEAGRGKAVSGDYSIKKAKGRVCKAGGFGRLANVDEVYPSFLSFGLIDSADTKGKTGVNSCTSLLNRFLQTGGSSKLTRTAGAYGGAAAQSVSFALVGNAHPSMAMSMLEGSTGCQVAAAHDRLLFFTAPRVAPHEEVPESVQVEGPRYFWADLPPELADLAGIAPLLTDPERAAVSGLERAVDVPAEETPQYIFKLPDGVVTRLKYSWTCGEPRAQMRIPNRLVVDSEGFCVAECARRVAERFRDPHQTLEMDDHGSGVGRVGSDKLATRMSIGPWHLGMLAALMALFDVFVGACEDEKAVTVLRGKSHVSFGDLSLRKVETTADGSRRKATVTKECWGQVMSAAFEKYPIGKFDRGAVHFSQPPDEPSERAIFHNYLVDCCQVSLRQFAEALSKEAKKAALPKEAKKRKQEEGQQAED</sequence>
<accession>A0AA36IIG2</accession>
<dbReference type="EMBL" id="CAUJNA010001502">
    <property type="protein sequence ID" value="CAJ1387339.1"/>
    <property type="molecule type" value="Genomic_DNA"/>
</dbReference>
<proteinExistence type="predicted"/>
<gene>
    <name evidence="2" type="ORF">EVOR1521_LOCUS13442</name>
</gene>
<protein>
    <submittedName>
        <fullName evidence="2">Uncharacterized protein</fullName>
    </submittedName>
</protein>
<comment type="caution">
    <text evidence="2">The sequence shown here is derived from an EMBL/GenBank/DDBJ whole genome shotgun (WGS) entry which is preliminary data.</text>
</comment>
<organism evidence="2 3">
    <name type="scientific">Effrenium voratum</name>
    <dbReference type="NCBI Taxonomy" id="2562239"/>
    <lineage>
        <taxon>Eukaryota</taxon>
        <taxon>Sar</taxon>
        <taxon>Alveolata</taxon>
        <taxon>Dinophyceae</taxon>
        <taxon>Suessiales</taxon>
        <taxon>Symbiodiniaceae</taxon>
        <taxon>Effrenium</taxon>
    </lineage>
</organism>
<evidence type="ECO:0000256" key="1">
    <source>
        <dbReference type="SAM" id="MobiDB-lite"/>
    </source>
</evidence>
<feature type="region of interest" description="Disordered" evidence="1">
    <location>
        <begin position="987"/>
        <end position="1009"/>
    </location>
</feature>
<dbReference type="AlphaFoldDB" id="A0AA36IIG2"/>
<dbReference type="Proteomes" id="UP001178507">
    <property type="component" value="Unassembled WGS sequence"/>
</dbReference>
<feature type="compositionally biased region" description="Basic and acidic residues" evidence="1">
    <location>
        <begin position="987"/>
        <end position="1003"/>
    </location>
</feature>